<dbReference type="GO" id="GO:0000822">
    <property type="term" value="F:inositol hexakisphosphate binding"/>
    <property type="evidence" value="ECO:0007669"/>
    <property type="project" value="TreeGrafter"/>
</dbReference>
<feature type="transmembrane region" description="Helical" evidence="7">
    <location>
        <begin position="216"/>
        <end position="237"/>
    </location>
</feature>
<keyword evidence="4 7" id="KW-0472">Membrane</keyword>
<keyword evidence="11" id="KW-1185">Reference proteome</keyword>
<evidence type="ECO:0000313" key="10">
    <source>
        <dbReference type="EMBL" id="CAL6095609.1"/>
    </source>
</evidence>
<organism evidence="9">
    <name type="scientific">Hexamita inflata</name>
    <dbReference type="NCBI Taxonomy" id="28002"/>
    <lineage>
        <taxon>Eukaryota</taxon>
        <taxon>Metamonada</taxon>
        <taxon>Diplomonadida</taxon>
        <taxon>Hexamitidae</taxon>
        <taxon>Hexamitinae</taxon>
        <taxon>Hexamita</taxon>
    </lineage>
</organism>
<keyword evidence="3 7" id="KW-1133">Transmembrane helix</keyword>
<evidence type="ECO:0000256" key="3">
    <source>
        <dbReference type="ARBA" id="ARBA00022989"/>
    </source>
</evidence>
<dbReference type="Proteomes" id="UP001642409">
    <property type="component" value="Unassembled WGS sequence"/>
</dbReference>
<evidence type="ECO:0000256" key="4">
    <source>
        <dbReference type="ARBA" id="ARBA00023136"/>
    </source>
</evidence>
<comment type="caution">
    <text evidence="9">The sequence shown here is derived from an EMBL/GenBank/DDBJ whole genome shotgun (WGS) entry which is preliminary data.</text>
</comment>
<name>A0AA86N5Y9_9EUKA</name>
<feature type="transmembrane region" description="Helical" evidence="7">
    <location>
        <begin position="305"/>
        <end position="325"/>
    </location>
</feature>
<dbReference type="GO" id="GO:0005794">
    <property type="term" value="C:Golgi apparatus"/>
    <property type="evidence" value="ECO:0007669"/>
    <property type="project" value="TreeGrafter"/>
</dbReference>
<evidence type="ECO:0000256" key="2">
    <source>
        <dbReference type="ARBA" id="ARBA00022692"/>
    </source>
</evidence>
<protein>
    <submittedName>
        <fullName evidence="9">EXS family protein</fullName>
    </submittedName>
    <submittedName>
        <fullName evidence="10">EXS_family protein</fullName>
    </submittedName>
</protein>
<gene>
    <name evidence="9" type="ORF">HINF_LOCUS1257</name>
    <name evidence="10" type="ORF">HINF_LOCUS68031</name>
</gene>
<dbReference type="GO" id="GO:0005886">
    <property type="term" value="C:plasma membrane"/>
    <property type="evidence" value="ECO:0007669"/>
    <property type="project" value="TreeGrafter"/>
</dbReference>
<dbReference type="AlphaFoldDB" id="A0AA86N5Y9"/>
<evidence type="ECO:0000259" key="8">
    <source>
        <dbReference type="PROSITE" id="PS51380"/>
    </source>
</evidence>
<feature type="domain" description="EXS" evidence="8">
    <location>
        <begin position="419"/>
        <end position="625"/>
    </location>
</feature>
<dbReference type="EMBL" id="CAXDID020000477">
    <property type="protein sequence ID" value="CAL6095609.1"/>
    <property type="molecule type" value="Genomic_DNA"/>
</dbReference>
<evidence type="ECO:0000256" key="1">
    <source>
        <dbReference type="ARBA" id="ARBA00004141"/>
    </source>
</evidence>
<evidence type="ECO:0000313" key="11">
    <source>
        <dbReference type="Proteomes" id="UP001642409"/>
    </source>
</evidence>
<evidence type="ECO:0000313" key="9">
    <source>
        <dbReference type="EMBL" id="CAI9913612.1"/>
    </source>
</evidence>
<feature type="transmembrane region" description="Helical" evidence="7">
    <location>
        <begin position="346"/>
        <end position="366"/>
    </location>
</feature>
<keyword evidence="5" id="KW-0175">Coiled coil</keyword>
<keyword evidence="2 7" id="KW-0812">Transmembrane</keyword>
<reference evidence="10 11" key="2">
    <citation type="submission" date="2024-07" db="EMBL/GenBank/DDBJ databases">
        <authorList>
            <person name="Akdeniz Z."/>
        </authorList>
    </citation>
    <scope>NUCLEOTIDE SEQUENCE [LARGE SCALE GENOMIC DNA]</scope>
</reference>
<feature type="coiled-coil region" evidence="5">
    <location>
        <begin position="74"/>
        <end position="101"/>
    </location>
</feature>
<proteinExistence type="predicted"/>
<feature type="region of interest" description="Disordered" evidence="6">
    <location>
        <begin position="768"/>
        <end position="796"/>
    </location>
</feature>
<dbReference type="InterPro" id="IPR004342">
    <property type="entry name" value="EXS_C"/>
</dbReference>
<sequence>MAETDVVAEWQSKYIKIDELQKKCKEIDDLDMKRKEHPQKNSEEYKKLVQEIKNVSKEFMLLTGRDVDIVEGFFDEQMAKIKKQSDEIATLTKRAIQIQLEKPKCKAIVEKMQHTLGKISMLQNYTTYNQQQLTKLSLLHDESSTEAYNSSKWLEDKLAQTKFDDNDLYQDMQKVIIQLYSELFQVSDKKALQLLMESQNSQKAEQTKQRVSVTGAYFAGVSTILIISLINLVAYCYEEAPAIKFKLTKIQEMAIRVHFIIVTIIIGLGIDIYIFHQRKLNFTFICQIPGELVQLVHRNVLKIGFIQLCIVTCSSILVIAGKITFKSPPPIMFGQFVVQVSKIMPPTYWLLFPTLSLPMFTLVNIIRFRGKRSIFTYSLIILFKMFTPWRQRVEFPHFYFCNLLNSAKDSFKEIIMIIGCNRVPDYITIVFVNIFNIIRGWQSYLRWRDSKKFYNQGWNMIKYIISIVSSMNSVEKIKENETAYWFFTGVKALECVYKLYWDVFEDWGLILGGSSGKKYRSTKEQWTYGFYVMRPTHLHLATIILIHLYDYTARVIWIVPYFEYLKVYTSTFWYKCLTTEIEIIRRILWMLMRMDNQQSTNAEDYSKTKFIPVVIDDYERTKANDEQKQIESEQVLDGLKDLQAIFNNTSGKAKILGVINSYRTIKIKNNISNDFAQFKLDHTRSRQKPLQMTQTPLVIPQVHQREPTTFQHSPKAPLVKKLDPIPKPIQNQSANPQNIQPTLEISLQQSNLIQGETILDRSVALNSSNINPSELSGEEIKKARRVRKKKTSGDDE</sequence>
<comment type="subcellular location">
    <subcellularLocation>
        <location evidence="1">Membrane</location>
        <topology evidence="1">Multi-pass membrane protein</topology>
    </subcellularLocation>
</comment>
<accession>A0AA86N5Y9</accession>
<dbReference type="PANTHER" id="PTHR10783:SF103">
    <property type="entry name" value="SOLUTE CARRIER FAMILY 53 MEMBER 1"/>
    <property type="match status" value="1"/>
</dbReference>
<feature type="transmembrane region" description="Helical" evidence="7">
    <location>
        <begin position="257"/>
        <end position="275"/>
    </location>
</feature>
<dbReference type="PANTHER" id="PTHR10783">
    <property type="entry name" value="XENOTROPIC AND POLYTROPIC RETROVIRUS RECEPTOR 1-RELATED"/>
    <property type="match status" value="1"/>
</dbReference>
<dbReference type="GO" id="GO:0016036">
    <property type="term" value="P:cellular response to phosphate starvation"/>
    <property type="evidence" value="ECO:0007669"/>
    <property type="project" value="TreeGrafter"/>
</dbReference>
<evidence type="ECO:0000256" key="7">
    <source>
        <dbReference type="SAM" id="Phobius"/>
    </source>
</evidence>
<dbReference type="GO" id="GO:0006817">
    <property type="term" value="P:phosphate ion transport"/>
    <property type="evidence" value="ECO:0007669"/>
    <property type="project" value="TreeGrafter"/>
</dbReference>
<dbReference type="PROSITE" id="PS51380">
    <property type="entry name" value="EXS"/>
    <property type="match status" value="1"/>
</dbReference>
<evidence type="ECO:0000256" key="5">
    <source>
        <dbReference type="SAM" id="Coils"/>
    </source>
</evidence>
<reference evidence="9" key="1">
    <citation type="submission" date="2023-06" db="EMBL/GenBank/DDBJ databases">
        <authorList>
            <person name="Kurt Z."/>
        </authorList>
    </citation>
    <scope>NUCLEOTIDE SEQUENCE</scope>
</reference>
<dbReference type="Pfam" id="PF03124">
    <property type="entry name" value="EXS"/>
    <property type="match status" value="1"/>
</dbReference>
<dbReference type="EMBL" id="CATOUU010000027">
    <property type="protein sequence ID" value="CAI9913612.1"/>
    <property type="molecule type" value="Genomic_DNA"/>
</dbReference>
<evidence type="ECO:0000256" key="6">
    <source>
        <dbReference type="SAM" id="MobiDB-lite"/>
    </source>
</evidence>